<keyword evidence="2" id="KW-0800">Toxin</keyword>
<evidence type="ECO:0000256" key="4">
    <source>
        <dbReference type="ARBA" id="ARBA00023026"/>
    </source>
</evidence>
<dbReference type="InterPro" id="IPR011050">
    <property type="entry name" value="Pectin_lyase_fold/virulence"/>
</dbReference>
<keyword evidence="8" id="KW-1185">Reference proteome</keyword>
<evidence type="ECO:0000256" key="2">
    <source>
        <dbReference type="ARBA" id="ARBA00022656"/>
    </source>
</evidence>
<evidence type="ECO:0000256" key="1">
    <source>
        <dbReference type="ARBA" id="ARBA00004219"/>
    </source>
</evidence>
<dbReference type="OrthoDB" id="2664633at2"/>
<keyword evidence="4" id="KW-0843">Virulence</keyword>
<feature type="compositionally biased region" description="Low complexity" evidence="5">
    <location>
        <begin position="2415"/>
        <end position="2425"/>
    </location>
</feature>
<comment type="caution">
    <text evidence="7">The sequence shown here is derived from an EMBL/GenBank/DDBJ whole genome shotgun (WGS) entry which is preliminary data.</text>
</comment>
<dbReference type="InterPro" id="IPR006914">
    <property type="entry name" value="VENN_dom"/>
</dbReference>
<feature type="compositionally biased region" description="Low complexity" evidence="5">
    <location>
        <begin position="2433"/>
        <end position="2447"/>
    </location>
</feature>
<gene>
    <name evidence="7" type="ORF">DES39_0810</name>
</gene>
<feature type="region of interest" description="Disordered" evidence="5">
    <location>
        <begin position="2402"/>
        <end position="2468"/>
    </location>
</feature>
<dbReference type="SUPFAM" id="SSF51126">
    <property type="entry name" value="Pectin lyase-like"/>
    <property type="match status" value="1"/>
</dbReference>
<dbReference type="RefSeq" id="WP_121144458.1">
    <property type="nucleotide sequence ID" value="NZ_RBWY01000001.1"/>
</dbReference>
<name>A0A495RJR7_9GAMM</name>
<feature type="region of interest" description="Disordered" evidence="5">
    <location>
        <begin position="2555"/>
        <end position="2608"/>
    </location>
</feature>
<dbReference type="GO" id="GO:0004519">
    <property type="term" value="F:endonuclease activity"/>
    <property type="evidence" value="ECO:0007669"/>
    <property type="project" value="InterPro"/>
</dbReference>
<sequence length="2608" mass="275370">MNKHFYRIVFNKARGMLMVVADIVKSHQGSGRTTQKAQAIKPDSSKASKIALNGITLGTYLAFGWVSLVQPAQANTIVVDQNADKSQRPIVTTTANGVTQINIQTPTKGGVSHNKYTQFDVTEKGVILNNSAQMSQTELAGYVKGNDLLTSTGGAKLILNEINAKNASQLNGYIEVAGQKAQVVIANAAGITCNGCGFINADRATLTTGKPIMENGQLKGYLVEQGQIAINGKGLDSSRQSYTDLIARTVSINTSLWGNDVSVVAGKNRVSGDLKQIDKLSGDDNDKPQLAIDVAALGGMYAGKIQMIGTESGVGVHNAGNLGASAGGITITADGKIVNSGAIQAKQDIQLSSQQDIDNQKQIYSKQNVQLVSHKSIQNTGTIVAQNNIGLQATESINHSKSSLVAAGVDESGKLTQQGKITAQGQDIALLGKTLATSNVAITADQSIDLNQSTLVGGKVDISAIDVSIESTVINSSDSLNLDAEKTINSSNSAIASQGDIRVNATDILNDDSTWNAQKNVSLSAETINNQNTNMVAFGSMTQTAQAELNNQGSKLSAKGDINQTASTINNQGSELLSEQAIHLNAKQIDNERATIKAQGMVIEHATDTLNNQSSNLVSAQGVTLTANELIMNQSHITSNGLTHITAKQIDNENAVLLGDDITIEADSLSGGGSLSASNNIELSLKNDFNNQGEISANNGLVITTEKSITNNNKLVAGKSATINSSELVNQQGAEISADNLILNHNNIENQGLIDGENVKITSQQLNNNHSGRIYGTDLVITAQTLNNIGNETQAPVIAARNNFNLAVGTLNNETHSVLMSLGNFTIGGQLDESGKVVGSAQTINNHSSTIEAQGDLIITAHVLNNINDNIKTEEVLVDNKDVNEWSFITAPDIRFDNKDITEYCVGCGGSTNYRELKVLATGQKGSKYNHYIYTQKTYETQVVETDPSKIISGGNLTLITDKILNDNSHINAGRQLTLQGELENKTVDSIQRIVNSGTRAYRYDYYSKKGRHYSRIETYAYNPLDEITAIDLGLSSIKDNTSIESSSVDLSGRSDIDNATIGKQTVNVDTVSTVLPNTSLPNNSLYTVNKDTDKNYLIETDPRFTNKKNWLSSDYMFEQLKADPNNLQKRLGDGYYEQQLIKDQVTALTGQRYLGNYSSDLEQYQALMNQGVEFANRYGLTIGVELSDAQMKALTTDIVWMVSKTVNIDGQDVEVLVPQVYVVNRPEVSSAGALVSGKNAILTSQGDIKSSGAIVAKDQLVISANNIQNQGAIQGGSVAITAVDSILSNGSISADSALTLSAGNDVNLISTTRTQERQTSQGHDIQTVIDKTSTVNVKQGDMVIQAGNDINTAGALLINQAKDGNITLNAGNNLNLSSVTTRDKIEYIASDTNYVKSDATHVVGSEIYSQGNVNLNAGNDINVNASTVSADNALNLAANNININAQSSNRDVDAHLVVVSKGTFSKTKSTYDLDMDNTLQNGSALNGKTVDLNAKKDITVTGSQIVGTNDVSMAAGNDITVKAAQESYYQKENTTTKTSGLMSSGGLGFSIGSEKESTTTTDTQQGYVGSTVGSTEGNVSIQSGKDLSVKGSDIIAKQDINLKGDNVTIAADDSKVTYKEEYKYEKTGLTIAITGTAADVYDAKKAIDNAKHKDNDSLLALQSIKSGLTLANAGLDLYAKDKDLSSSEASIGVSATFGTQKTERVENQEQHNVVGSGVSAGQNVTITATGNEQKTAGDITVIGSEVRAGNDITLDANRDINVIGAVNTQHSDKDEKRYGGGIGIGIAAGGSNSGFSVTGNANYSQERENANGSAWSEGIVDAGKTLTVSSGKDTNVVGGQLKGDTVKAVVGNDLTIQSLQDTDNYDYDKLSGSVSGSYGTSGGGLNVSLDQTKMESNWASVTDQSGIYAGKGGFDVTVGNNTDLKGAVIASSAEDKSQNTLDTGTMSFSDIENKADFDVSHVSVNIGLNSGSGLMPTPGAPSIYHNDDSASSTTKSAVEDGTLIVRDSDKQQQNVDELSRDTANANDPLAQIFDKQKEQDRMDALDLVKDIAAQAKNVAQKYSQIAAEQQYNDLSEKEKADKRAAAIESLDRLGLAPTEEAIANQIINQLVNDGGVGNMGDAFSKGVDAASSIISGLITGDITGGLAGASAPYLAEQIKKQTTDPVTGQVNTAANLTAHAILGAAVAAAQGNSALAGGTGALTGEAMADIIRKNLYGENSKVEDLTQAQKEYISALAQLASGLAVAAGGGDTGDVGTAVAGSKNAVENNELQQLSGFNRDDNFVEIFDKKHEERIAKIAADTCTSGMSAEACTGKVNEVIRKEFDKGISQLIEFTTLAPVVGEADAIYIIWKGRSLSGEEVDRLWGMLGVFTLGYGQKVKMVDKLGTELVSASGKIVNKTDNILNPAETNNTKSPSNPDSQSSSGVTKPDVTDAGKGTTGTGSKAGEYLEDFKPSPTPAELVQQQAGNGGQVTINTEHILNGEIKTYANGTTVGTGGHYLKDPNIKVDTWTGAADANGVTKGYISVRDPATGKWVEKKAETTFFPENWSKRQTETEIKSAFENSKPNPDNKEMWQGTSSSGLKMEGYYKKPNGTGATAWPVYQGVKK</sequence>
<proteinExistence type="predicted"/>
<reference evidence="7 8" key="1">
    <citation type="submission" date="2018-10" db="EMBL/GenBank/DDBJ databases">
        <title>Genomic Encyclopedia of Type Strains, Phase IV (KMG-IV): sequencing the most valuable type-strain genomes for metagenomic binning, comparative biology and taxonomic classification.</title>
        <authorList>
            <person name="Goeker M."/>
        </authorList>
    </citation>
    <scope>NUCLEOTIDE SEQUENCE [LARGE SCALE GENOMIC DNA]</scope>
    <source>
        <strain evidence="7 8">DSM 22228</strain>
    </source>
</reference>
<dbReference type="Pfam" id="PF13332">
    <property type="entry name" value="Fil_haemagg_2"/>
    <property type="match status" value="3"/>
</dbReference>
<dbReference type="InterPro" id="IPR029501">
    <property type="entry name" value="EndoU_bac"/>
</dbReference>
<dbReference type="InterPro" id="IPR012334">
    <property type="entry name" value="Pectin_lyas_fold"/>
</dbReference>
<keyword evidence="3" id="KW-1266">Target cell cytoplasm</keyword>
<protein>
    <submittedName>
        <fullName evidence="7">Filamentous hemagglutinin</fullName>
    </submittedName>
</protein>
<dbReference type="SMART" id="SM00912">
    <property type="entry name" value="Haemagg_act"/>
    <property type="match status" value="1"/>
</dbReference>
<dbReference type="Pfam" id="PF05860">
    <property type="entry name" value="TPS"/>
    <property type="match status" value="1"/>
</dbReference>
<dbReference type="Proteomes" id="UP000278542">
    <property type="component" value="Unassembled WGS sequence"/>
</dbReference>
<dbReference type="GO" id="GO:0090729">
    <property type="term" value="F:toxin activity"/>
    <property type="evidence" value="ECO:0007669"/>
    <property type="project" value="UniProtKB-KW"/>
</dbReference>
<feature type="compositionally biased region" description="Polar residues" evidence="5">
    <location>
        <begin position="2402"/>
        <end position="2414"/>
    </location>
</feature>
<evidence type="ECO:0000259" key="6">
    <source>
        <dbReference type="SMART" id="SM00912"/>
    </source>
</evidence>
<dbReference type="InterPro" id="IPR025157">
    <property type="entry name" value="Hemagglutinin_rpt"/>
</dbReference>
<feature type="domain" description="Filamentous haemagglutinin FhaB/tRNA nuclease CdiA-like TPS" evidence="6">
    <location>
        <begin position="95"/>
        <end position="216"/>
    </location>
</feature>
<dbReference type="NCBIfam" id="TIGR01901">
    <property type="entry name" value="adhes_NPXG"/>
    <property type="match status" value="1"/>
</dbReference>
<dbReference type="Pfam" id="PF14436">
    <property type="entry name" value="EndoU_bacteria"/>
    <property type="match status" value="1"/>
</dbReference>
<organism evidence="7 8">
    <name type="scientific">Orbus hercynius</name>
    <dbReference type="NCBI Taxonomy" id="593135"/>
    <lineage>
        <taxon>Bacteria</taxon>
        <taxon>Pseudomonadati</taxon>
        <taxon>Pseudomonadota</taxon>
        <taxon>Gammaproteobacteria</taxon>
        <taxon>Orbales</taxon>
        <taxon>Orbaceae</taxon>
        <taxon>Orbus</taxon>
    </lineage>
</organism>
<dbReference type="Gene3D" id="2.160.20.10">
    <property type="entry name" value="Single-stranded right-handed beta-helix, Pectin lyase-like"/>
    <property type="match status" value="1"/>
</dbReference>
<evidence type="ECO:0000313" key="8">
    <source>
        <dbReference type="Proteomes" id="UP000278542"/>
    </source>
</evidence>
<evidence type="ECO:0000313" key="7">
    <source>
        <dbReference type="EMBL" id="RKS87571.1"/>
    </source>
</evidence>
<dbReference type="Pfam" id="PF04829">
    <property type="entry name" value="PT-VENN"/>
    <property type="match status" value="1"/>
</dbReference>
<dbReference type="InterPro" id="IPR008638">
    <property type="entry name" value="FhaB/CdiA-like_TPS"/>
</dbReference>
<evidence type="ECO:0000256" key="3">
    <source>
        <dbReference type="ARBA" id="ARBA00022913"/>
    </source>
</evidence>
<evidence type="ECO:0000256" key="5">
    <source>
        <dbReference type="SAM" id="MobiDB-lite"/>
    </source>
</evidence>
<comment type="subcellular location">
    <subcellularLocation>
        <location evidence="1">Target cell</location>
        <location evidence="1">Target cell cytoplasm</location>
    </subcellularLocation>
</comment>
<accession>A0A495RJR7</accession>
<dbReference type="EMBL" id="RBWY01000001">
    <property type="protein sequence ID" value="RKS87571.1"/>
    <property type="molecule type" value="Genomic_DNA"/>
</dbReference>
<dbReference type="InterPro" id="IPR024973">
    <property type="entry name" value="ESPR"/>
</dbReference>
<dbReference type="Pfam" id="PF13018">
    <property type="entry name" value="ESPR"/>
    <property type="match status" value="1"/>
</dbReference>